<organism evidence="1 2">
    <name type="scientific">Streptomyces griseofuscus</name>
    <dbReference type="NCBI Taxonomy" id="146922"/>
    <lineage>
        <taxon>Bacteria</taxon>
        <taxon>Bacillati</taxon>
        <taxon>Actinomycetota</taxon>
        <taxon>Actinomycetes</taxon>
        <taxon>Kitasatosporales</taxon>
        <taxon>Streptomycetaceae</taxon>
        <taxon>Streptomyces</taxon>
    </lineage>
</organism>
<protein>
    <submittedName>
        <fullName evidence="1">Uncharacterized protein</fullName>
    </submittedName>
</protein>
<dbReference type="RefSeq" id="WP_172624724.1">
    <property type="nucleotide sequence ID" value="NZ_PDES01000015.1"/>
</dbReference>
<evidence type="ECO:0000313" key="2">
    <source>
        <dbReference type="Proteomes" id="UP000276379"/>
    </source>
</evidence>
<dbReference type="AlphaFoldDB" id="A0A426RYZ0"/>
<sequence>MTEPVSSQLPIVTDTDGRAYIPACAVVALLRAIAATHRDLADEPGCDLRAGAAAIDAEADNLDCRAIERTA</sequence>
<name>A0A426RYZ0_9ACTN</name>
<dbReference type="EMBL" id="PDES01000015">
    <property type="protein sequence ID" value="RRQ81526.1"/>
    <property type="molecule type" value="Genomic_DNA"/>
</dbReference>
<comment type="caution">
    <text evidence="1">The sequence shown here is derived from an EMBL/GenBank/DDBJ whole genome shotgun (WGS) entry which is preliminary data.</text>
</comment>
<reference evidence="1 2" key="1">
    <citation type="submission" date="2017-10" db="EMBL/GenBank/DDBJ databases">
        <title>Draft genome of actinobacteria isolated from guarana (Paullinia cupana (Mart.) Ducke.</title>
        <authorList>
            <person name="Siqueira K.A."/>
            <person name="Liotti R.G."/>
            <person name="Mendes T.A."/>
            <person name="Soares M.A."/>
        </authorList>
    </citation>
    <scope>NUCLEOTIDE SEQUENCE [LARGE SCALE GENOMIC DNA]</scope>
    <source>
        <strain evidence="1 2">199</strain>
    </source>
</reference>
<dbReference type="Proteomes" id="UP000276379">
    <property type="component" value="Unassembled WGS sequence"/>
</dbReference>
<proteinExistence type="predicted"/>
<evidence type="ECO:0000313" key="1">
    <source>
        <dbReference type="EMBL" id="RRQ81526.1"/>
    </source>
</evidence>
<gene>
    <name evidence="1" type="ORF">CQW44_30460</name>
</gene>
<keyword evidence="2" id="KW-1185">Reference proteome</keyword>
<accession>A0A426RYZ0</accession>